<dbReference type="PANTHER" id="PTHR34187:SF1">
    <property type="entry name" value="DUF202 DOMAIN-CONTAINING PROTEIN"/>
    <property type="match status" value="1"/>
</dbReference>
<evidence type="ECO:0000256" key="3">
    <source>
        <dbReference type="ARBA" id="ARBA00022989"/>
    </source>
</evidence>
<feature type="region of interest" description="Disordered" evidence="5">
    <location>
        <begin position="258"/>
        <end position="279"/>
    </location>
</feature>
<evidence type="ECO:0000313" key="8">
    <source>
        <dbReference type="EMBL" id="KAF7128677.1"/>
    </source>
</evidence>
<dbReference type="InterPro" id="IPR052053">
    <property type="entry name" value="IM_YidH-like"/>
</dbReference>
<evidence type="ECO:0000313" key="10">
    <source>
        <dbReference type="Proteomes" id="UP000630445"/>
    </source>
</evidence>
<dbReference type="PANTHER" id="PTHR34187">
    <property type="entry name" value="FGR18P"/>
    <property type="match status" value="1"/>
</dbReference>
<dbReference type="Pfam" id="PF02656">
    <property type="entry name" value="DUF202"/>
    <property type="match status" value="1"/>
</dbReference>
<evidence type="ECO:0000256" key="4">
    <source>
        <dbReference type="ARBA" id="ARBA00023136"/>
    </source>
</evidence>
<organism evidence="8 10">
    <name type="scientific">Aspergillus hiratsukae</name>
    <dbReference type="NCBI Taxonomy" id="1194566"/>
    <lineage>
        <taxon>Eukaryota</taxon>
        <taxon>Fungi</taxon>
        <taxon>Dikarya</taxon>
        <taxon>Ascomycota</taxon>
        <taxon>Pezizomycotina</taxon>
        <taxon>Eurotiomycetes</taxon>
        <taxon>Eurotiomycetidae</taxon>
        <taxon>Eurotiales</taxon>
        <taxon>Aspergillaceae</taxon>
        <taxon>Aspergillus</taxon>
        <taxon>Aspergillus subgen. Fumigati</taxon>
    </lineage>
</organism>
<evidence type="ECO:0000256" key="2">
    <source>
        <dbReference type="ARBA" id="ARBA00022692"/>
    </source>
</evidence>
<dbReference type="AlphaFoldDB" id="A0A8H6PE95"/>
<feature type="transmembrane region" description="Helical" evidence="6">
    <location>
        <begin position="162"/>
        <end position="184"/>
    </location>
</feature>
<accession>A0A8H6PE95</accession>
<dbReference type="InterPro" id="IPR003807">
    <property type="entry name" value="DUF202"/>
</dbReference>
<evidence type="ECO:0000256" key="1">
    <source>
        <dbReference type="ARBA" id="ARBA00004127"/>
    </source>
</evidence>
<evidence type="ECO:0000256" key="5">
    <source>
        <dbReference type="SAM" id="MobiDB-lite"/>
    </source>
</evidence>
<dbReference type="Proteomes" id="UP000630445">
    <property type="component" value="Unassembled WGS sequence"/>
</dbReference>
<keyword evidence="3 6" id="KW-1133">Transmembrane helix</keyword>
<feature type="transmembrane region" description="Helical" evidence="6">
    <location>
        <begin position="129"/>
        <end position="150"/>
    </location>
</feature>
<gene>
    <name evidence="8" type="ORF">CNMCM5793_003528</name>
    <name evidence="9" type="ORF">CNMCM6106_006465</name>
</gene>
<evidence type="ECO:0000256" key="6">
    <source>
        <dbReference type="SAM" id="Phobius"/>
    </source>
</evidence>
<name>A0A8H6PE95_9EURO</name>
<keyword evidence="4 6" id="KW-0472">Membrane</keyword>
<protein>
    <recommendedName>
        <fullName evidence="7">DUF202 domain-containing protein</fullName>
    </recommendedName>
</protein>
<keyword evidence="10" id="KW-1185">Reference proteome</keyword>
<dbReference type="Proteomes" id="UP000662466">
    <property type="component" value="Unassembled WGS sequence"/>
</dbReference>
<feature type="domain" description="DUF202" evidence="7">
    <location>
        <begin position="120"/>
        <end position="195"/>
    </location>
</feature>
<comment type="caution">
    <text evidence="8">The sequence shown here is derived from an EMBL/GenBank/DDBJ whole genome shotgun (WGS) entry which is preliminary data.</text>
</comment>
<keyword evidence="2 6" id="KW-0812">Transmembrane</keyword>
<evidence type="ECO:0000259" key="7">
    <source>
        <dbReference type="Pfam" id="PF02656"/>
    </source>
</evidence>
<evidence type="ECO:0000313" key="9">
    <source>
        <dbReference type="EMBL" id="KAF7172215.1"/>
    </source>
</evidence>
<comment type="subcellular location">
    <subcellularLocation>
        <location evidence="1">Endomembrane system</location>
        <topology evidence="1">Multi-pass membrane protein</topology>
    </subcellularLocation>
</comment>
<dbReference type="EMBL" id="JACBAF010001877">
    <property type="protein sequence ID" value="KAF7172215.1"/>
    <property type="molecule type" value="Genomic_DNA"/>
</dbReference>
<sequence>MANPSAEHAPTAEPSTESSSVSGTHQSPLQSPTESDASRPSGRAIEERDWVELQQIPTQHDNELDDLSSGSISSGEFRVTTRRTVSRSSSSRQPRKGVWGSIQRFWANNVSPTVPQKSNRDHFALERTFLAYIRTSVVVAMQGVFIAQLFRLQRSTADHAPLGYYRVGIPLALSCHVVAILVALMGAHRFWRQQSAVAHGKVYAGGWELNWIGILIGLTTFWLDTMIDTKGNILLYNVVCISCVPEESRFHVSCLEAEPPQRQPSPEFQGADPVHSTAR</sequence>
<feature type="compositionally biased region" description="Low complexity" evidence="5">
    <location>
        <begin position="67"/>
        <end position="79"/>
    </location>
</feature>
<reference evidence="8" key="1">
    <citation type="submission" date="2020-06" db="EMBL/GenBank/DDBJ databases">
        <title>Draft genome sequences of strains closely related to Aspergillus parafelis and Aspergillus hiratsukae.</title>
        <authorList>
            <person name="Dos Santos R.A.C."/>
            <person name="Rivero-Menendez O."/>
            <person name="Steenwyk J.L."/>
            <person name="Mead M.E."/>
            <person name="Goldman G.H."/>
            <person name="Alastruey-Izquierdo A."/>
            <person name="Rokas A."/>
        </authorList>
    </citation>
    <scope>NUCLEOTIDE SEQUENCE</scope>
    <source>
        <strain evidence="8">CNM-CM5793</strain>
        <strain evidence="9">CNM-CM6106</strain>
    </source>
</reference>
<proteinExistence type="predicted"/>
<dbReference type="GO" id="GO:0012505">
    <property type="term" value="C:endomembrane system"/>
    <property type="evidence" value="ECO:0007669"/>
    <property type="project" value="UniProtKB-SubCell"/>
</dbReference>
<feature type="compositionally biased region" description="Polar residues" evidence="5">
    <location>
        <begin position="13"/>
        <end position="35"/>
    </location>
</feature>
<dbReference type="OrthoDB" id="199599at2759"/>
<dbReference type="EMBL" id="JACBAD010001908">
    <property type="protein sequence ID" value="KAF7128677.1"/>
    <property type="molecule type" value="Genomic_DNA"/>
</dbReference>
<feature type="region of interest" description="Disordered" evidence="5">
    <location>
        <begin position="1"/>
        <end position="96"/>
    </location>
</feature>